<dbReference type="InterPro" id="IPR014500">
    <property type="entry name" value="UCP019307_cupin"/>
</dbReference>
<gene>
    <name evidence="3" type="ORF">AUC31_16030</name>
</gene>
<evidence type="ECO:0000256" key="1">
    <source>
        <dbReference type="SAM" id="MobiDB-lite"/>
    </source>
</evidence>
<evidence type="ECO:0000313" key="3">
    <source>
        <dbReference type="EMBL" id="ALS76623.1"/>
    </source>
</evidence>
<dbReference type="Proteomes" id="UP000067683">
    <property type="component" value="Chromosome"/>
</dbReference>
<dbReference type="InterPro" id="IPR014710">
    <property type="entry name" value="RmlC-like_jellyroll"/>
</dbReference>
<dbReference type="CDD" id="cd02219">
    <property type="entry name" value="cupin_YjlB-like"/>
    <property type="match status" value="1"/>
</dbReference>
<dbReference type="OrthoDB" id="9791759at2"/>
<dbReference type="AlphaFoldDB" id="A0A0U2XI85"/>
<sequence>MKEAQFFHFEDDGTIPNNPGLPVVFYPAVFSGKTERIEQAFQQHGWGNTWQGGVFDFHHYHSNTHEALGVVSGSARLQLGGEHGEEVAVEAGDVCVLPAGTGHKRLSASDDFRIVGAYPGGVEYNLKTGEPDDRPYVLEDIHNTPLPKTDPVYGDEGPLLSEWKA</sequence>
<feature type="domain" description="Cupin type-2" evidence="2">
    <location>
        <begin position="52"/>
        <end position="106"/>
    </location>
</feature>
<dbReference type="EMBL" id="CP013659">
    <property type="protein sequence ID" value="ALS76623.1"/>
    <property type="molecule type" value="Genomic_DNA"/>
</dbReference>
<dbReference type="InterPro" id="IPR047121">
    <property type="entry name" value="YjiB-like"/>
</dbReference>
<dbReference type="Pfam" id="PF07883">
    <property type="entry name" value="Cupin_2"/>
    <property type="match status" value="1"/>
</dbReference>
<dbReference type="InterPro" id="IPR011051">
    <property type="entry name" value="RmlC_Cupin_sf"/>
</dbReference>
<dbReference type="SUPFAM" id="SSF51182">
    <property type="entry name" value="RmlC-like cupins"/>
    <property type="match status" value="1"/>
</dbReference>
<reference evidence="3" key="1">
    <citation type="submission" date="2016-01" db="EMBL/GenBank/DDBJ databases">
        <title>Complete genome of Planococcus rifietoensis type strain M8.</title>
        <authorList>
            <person name="See-Too W.S."/>
        </authorList>
    </citation>
    <scope>NUCLEOTIDE SEQUENCE [LARGE SCALE GENOMIC DNA]</scope>
    <source>
        <strain evidence="3">M8</strain>
    </source>
</reference>
<dbReference type="Gene3D" id="2.60.120.10">
    <property type="entry name" value="Jelly Rolls"/>
    <property type="match status" value="1"/>
</dbReference>
<dbReference type="STRING" id="200991.AUC31_16030"/>
<organism evidence="3 4">
    <name type="scientific">Planococcus rifietoensis</name>
    <dbReference type="NCBI Taxonomy" id="200991"/>
    <lineage>
        <taxon>Bacteria</taxon>
        <taxon>Bacillati</taxon>
        <taxon>Bacillota</taxon>
        <taxon>Bacilli</taxon>
        <taxon>Bacillales</taxon>
        <taxon>Caryophanaceae</taxon>
        <taxon>Planococcus</taxon>
    </lineage>
</organism>
<dbReference type="RefSeq" id="WP_058383325.1">
    <property type="nucleotide sequence ID" value="NZ_CP013659.2"/>
</dbReference>
<accession>A0A0U2XI85</accession>
<dbReference type="InterPro" id="IPR013096">
    <property type="entry name" value="Cupin_2"/>
</dbReference>
<protein>
    <recommendedName>
        <fullName evidence="2">Cupin type-2 domain-containing protein</fullName>
    </recommendedName>
</protein>
<dbReference type="PANTHER" id="PTHR36448:SF2">
    <property type="entry name" value="CUPIN TYPE-1 DOMAIN-CONTAINING PROTEIN"/>
    <property type="match status" value="1"/>
</dbReference>
<keyword evidence="4" id="KW-1185">Reference proteome</keyword>
<dbReference type="KEGG" id="prt:AUC31_16030"/>
<evidence type="ECO:0000313" key="4">
    <source>
        <dbReference type="Proteomes" id="UP000067683"/>
    </source>
</evidence>
<name>A0A0U2XI85_9BACL</name>
<evidence type="ECO:0000259" key="2">
    <source>
        <dbReference type="Pfam" id="PF07883"/>
    </source>
</evidence>
<feature type="region of interest" description="Disordered" evidence="1">
    <location>
        <begin position="142"/>
        <end position="165"/>
    </location>
</feature>
<dbReference type="PANTHER" id="PTHR36448">
    <property type="entry name" value="BLR7373 PROTEIN"/>
    <property type="match status" value="1"/>
</dbReference>
<dbReference type="PIRSF" id="PIRSF019307">
    <property type="entry name" value="UCP019307"/>
    <property type="match status" value="1"/>
</dbReference>
<proteinExistence type="predicted"/>